<comment type="caution">
    <text evidence="2">The sequence shown here is derived from an EMBL/GenBank/DDBJ whole genome shotgun (WGS) entry which is preliminary data.</text>
</comment>
<keyword evidence="1" id="KW-0472">Membrane</keyword>
<gene>
    <name evidence="2" type="ORF">HJG59_009651</name>
</gene>
<evidence type="ECO:0000256" key="1">
    <source>
        <dbReference type="SAM" id="Phobius"/>
    </source>
</evidence>
<feature type="transmembrane region" description="Helical" evidence="1">
    <location>
        <begin position="35"/>
        <end position="55"/>
    </location>
</feature>
<accession>A0A7J8J6Z3</accession>
<feature type="transmembrane region" description="Helical" evidence="1">
    <location>
        <begin position="6"/>
        <end position="23"/>
    </location>
</feature>
<feature type="transmembrane region" description="Helical" evidence="1">
    <location>
        <begin position="61"/>
        <end position="78"/>
    </location>
</feature>
<dbReference type="InParanoid" id="A0A7J8J6Z3"/>
<evidence type="ECO:0000313" key="3">
    <source>
        <dbReference type="Proteomes" id="UP000550707"/>
    </source>
</evidence>
<sequence>MSLHILLSFLNIMALNSISVNLLNCTSFISSLVEVFCSFIWLLFLCFIILAITVGLGACQIFPWVLVFFCLWLPLLGLNEGGKTHVKHHCQVLLFWLELLAQEWYIYPLDFCLEAISRGYLKSLGFSVE</sequence>
<dbReference type="EMBL" id="JACASF010000002">
    <property type="protein sequence ID" value="KAF6492448.1"/>
    <property type="molecule type" value="Genomic_DNA"/>
</dbReference>
<protein>
    <submittedName>
        <fullName evidence="2">Uncharacterized protein</fullName>
    </submittedName>
</protein>
<reference evidence="2 3" key="1">
    <citation type="journal article" date="2020" name="Nature">
        <title>Six reference-quality genomes reveal evolution of bat adaptations.</title>
        <authorList>
            <person name="Jebb D."/>
            <person name="Huang Z."/>
            <person name="Pippel M."/>
            <person name="Hughes G.M."/>
            <person name="Lavrichenko K."/>
            <person name="Devanna P."/>
            <person name="Winkler S."/>
            <person name="Jermiin L.S."/>
            <person name="Skirmuntt E.C."/>
            <person name="Katzourakis A."/>
            <person name="Burkitt-Gray L."/>
            <person name="Ray D.A."/>
            <person name="Sullivan K.A.M."/>
            <person name="Roscito J.G."/>
            <person name="Kirilenko B.M."/>
            <person name="Davalos L.M."/>
            <person name="Corthals A.P."/>
            <person name="Power M.L."/>
            <person name="Jones G."/>
            <person name="Ransome R.D."/>
            <person name="Dechmann D.K.N."/>
            <person name="Locatelli A.G."/>
            <person name="Puechmaille S.J."/>
            <person name="Fedrigo O."/>
            <person name="Jarvis E.D."/>
            <person name="Hiller M."/>
            <person name="Vernes S.C."/>
            <person name="Myers E.W."/>
            <person name="Teeling E.C."/>
        </authorList>
    </citation>
    <scope>NUCLEOTIDE SEQUENCE [LARGE SCALE GENOMIC DNA]</scope>
    <source>
        <strain evidence="2">MMolMol1</strain>
        <tissue evidence="2">Muscle</tissue>
    </source>
</reference>
<evidence type="ECO:0000313" key="2">
    <source>
        <dbReference type="EMBL" id="KAF6492448.1"/>
    </source>
</evidence>
<keyword evidence="1" id="KW-1133">Transmembrane helix</keyword>
<name>A0A7J8J6Z3_MOLMO</name>
<keyword evidence="3" id="KW-1185">Reference proteome</keyword>
<proteinExistence type="predicted"/>
<dbReference type="AlphaFoldDB" id="A0A7J8J6Z3"/>
<keyword evidence="1" id="KW-0812">Transmembrane</keyword>
<organism evidence="2 3">
    <name type="scientific">Molossus molossus</name>
    <name type="common">Pallas' mastiff bat</name>
    <name type="synonym">Vespertilio molossus</name>
    <dbReference type="NCBI Taxonomy" id="27622"/>
    <lineage>
        <taxon>Eukaryota</taxon>
        <taxon>Metazoa</taxon>
        <taxon>Chordata</taxon>
        <taxon>Craniata</taxon>
        <taxon>Vertebrata</taxon>
        <taxon>Euteleostomi</taxon>
        <taxon>Mammalia</taxon>
        <taxon>Eutheria</taxon>
        <taxon>Laurasiatheria</taxon>
        <taxon>Chiroptera</taxon>
        <taxon>Yangochiroptera</taxon>
        <taxon>Molossidae</taxon>
        <taxon>Molossus</taxon>
    </lineage>
</organism>
<dbReference type="Proteomes" id="UP000550707">
    <property type="component" value="Unassembled WGS sequence"/>
</dbReference>